<dbReference type="EMBL" id="GGEC01008769">
    <property type="protein sequence ID" value="MBW89252.1"/>
    <property type="molecule type" value="Transcribed_RNA"/>
</dbReference>
<dbReference type="AlphaFoldDB" id="A0A2P2J6Y8"/>
<proteinExistence type="predicted"/>
<reference evidence="2" key="1">
    <citation type="submission" date="2018-02" db="EMBL/GenBank/DDBJ databases">
        <title>Rhizophora mucronata_Transcriptome.</title>
        <authorList>
            <person name="Meera S.P."/>
            <person name="Sreeshan A."/>
            <person name="Augustine A."/>
        </authorList>
    </citation>
    <scope>NUCLEOTIDE SEQUENCE</scope>
    <source>
        <tissue evidence="2">Leaf</tissue>
    </source>
</reference>
<dbReference type="EMBL" id="GGEC01008770">
    <property type="protein sequence ID" value="MBW89253.1"/>
    <property type="molecule type" value="Transcribed_RNA"/>
</dbReference>
<dbReference type="PANTHER" id="PTHR33167:SF26">
    <property type="entry name" value="EXPRESSED PROTEIN"/>
    <property type="match status" value="1"/>
</dbReference>
<sequence>MEKLLKPYDKEYMRVAMLKHEETFKEQVCELHRLYRIQKILMRKIEGNCRPSSGSQELWNAKTFKNSNHAHDRQQKSTLKLDLEKPAEEYVAESNDDRVLEFMDESEIQLTLGPTSYNRGRKKPETPRTSDSGPSFSSSSTGSSHINRTSQGTQQTTSYSPGQGFCNGGLVVQVNPEMALDCQVASKNDSEVEEQPIQERPKQPPWIFQVLSDLI</sequence>
<feature type="compositionally biased region" description="Low complexity" evidence="1">
    <location>
        <begin position="129"/>
        <end position="161"/>
    </location>
</feature>
<evidence type="ECO:0000256" key="1">
    <source>
        <dbReference type="SAM" id="MobiDB-lite"/>
    </source>
</evidence>
<name>A0A2P2J6Y8_RHIMU</name>
<organism evidence="2">
    <name type="scientific">Rhizophora mucronata</name>
    <name type="common">Asiatic mangrove</name>
    <dbReference type="NCBI Taxonomy" id="61149"/>
    <lineage>
        <taxon>Eukaryota</taxon>
        <taxon>Viridiplantae</taxon>
        <taxon>Streptophyta</taxon>
        <taxon>Embryophyta</taxon>
        <taxon>Tracheophyta</taxon>
        <taxon>Spermatophyta</taxon>
        <taxon>Magnoliopsida</taxon>
        <taxon>eudicotyledons</taxon>
        <taxon>Gunneridae</taxon>
        <taxon>Pentapetalae</taxon>
        <taxon>rosids</taxon>
        <taxon>fabids</taxon>
        <taxon>Malpighiales</taxon>
        <taxon>Rhizophoraceae</taxon>
        <taxon>Rhizophora</taxon>
    </lineage>
</organism>
<accession>A0A2P2J6Y8</accession>
<dbReference type="PANTHER" id="PTHR33167">
    <property type="entry name" value="TRANSCRIPTION FACTOR, PUTATIVE (DUF863)-RELATED"/>
    <property type="match status" value="1"/>
</dbReference>
<feature type="region of interest" description="Disordered" evidence="1">
    <location>
        <begin position="110"/>
        <end position="161"/>
    </location>
</feature>
<protein>
    <submittedName>
        <fullName evidence="2">Uncharacterized protein LOC105116401</fullName>
    </submittedName>
</protein>
<evidence type="ECO:0000313" key="2">
    <source>
        <dbReference type="EMBL" id="MBW89252.1"/>
    </source>
</evidence>